<dbReference type="InterPro" id="IPR017853">
    <property type="entry name" value="GH"/>
</dbReference>
<dbReference type="EMBL" id="BNAY01000001">
    <property type="protein sequence ID" value="GHH05839.1"/>
    <property type="molecule type" value="Genomic_DNA"/>
</dbReference>
<dbReference type="SUPFAM" id="SSF51445">
    <property type="entry name" value="(Trans)glycosidases"/>
    <property type="match status" value="1"/>
</dbReference>
<proteinExistence type="predicted"/>
<evidence type="ECO:0000313" key="2">
    <source>
        <dbReference type="Proteomes" id="UP000635387"/>
    </source>
</evidence>
<organism evidence="1 2">
    <name type="scientific">Amycolatopsis oliviviridis</name>
    <dbReference type="NCBI Taxonomy" id="1471590"/>
    <lineage>
        <taxon>Bacteria</taxon>
        <taxon>Bacillati</taxon>
        <taxon>Actinomycetota</taxon>
        <taxon>Actinomycetes</taxon>
        <taxon>Pseudonocardiales</taxon>
        <taxon>Pseudonocardiaceae</taxon>
        <taxon>Amycolatopsis</taxon>
    </lineage>
</organism>
<protein>
    <submittedName>
        <fullName evidence="1">Uncharacterized protein</fullName>
    </submittedName>
</protein>
<dbReference type="Proteomes" id="UP000635387">
    <property type="component" value="Unassembled WGS sequence"/>
</dbReference>
<evidence type="ECO:0000313" key="1">
    <source>
        <dbReference type="EMBL" id="GHH05839.1"/>
    </source>
</evidence>
<dbReference type="PANTHER" id="PTHR12631">
    <property type="entry name" value="ALPHA-L-IDURONIDASE"/>
    <property type="match status" value="1"/>
</dbReference>
<sequence length="485" mass="53026">MIHTLSAGDLLPDIRIGVVQGVSYGLFGPPDTFVPQARGLGADIVRVNVCWSQVEPEPGRFVWDAVDAMLDQLDGAVEAWVTVVSGSPWATRHSTGWLPASPAADADRYGWFVHALAERAAGRIRFWQCEIEPCLPLFWDGTAEEYLAHLKLFRDAVKRAAPDALVVLGGAVPGAMLGDGAAGAQTWSAFFGQVLHGAAELFDIFDVHPYGDPYLVAALVEACYTQMAAHGYRKPVVVAEHGGPLPTEFPGNMPYLTEVLAVHRRQFLGQVQMPDTAETLATAEDPAMVALYGKMGELPPTLQMFMAGCPAELDAKRHRLACRDLVMRTILALSAGARRSLSFPLSYERRLDSGSRVAGALMFDKLRLMDRVGDLIEHRYPAADTFELLARHLEGAERVDRISVEDLPDLYLFEIPRTGRTPLLVAWERAAGWDTDVFSAVEFTREWAYPTARAVDVFGVEVPVESGDGTLRVPASPTPVFITGR</sequence>
<dbReference type="PANTHER" id="PTHR12631:SF10">
    <property type="entry name" value="BETA-XYLOSIDASE-LIKE PROTEIN-RELATED"/>
    <property type="match status" value="1"/>
</dbReference>
<name>A0ABQ3L5J0_9PSEU</name>
<gene>
    <name evidence="1" type="ORF">GCM10017790_10350</name>
</gene>
<accession>A0ABQ3L5J0</accession>
<dbReference type="InterPro" id="IPR051923">
    <property type="entry name" value="Glycosyl_Hydrolase_39"/>
</dbReference>
<comment type="caution">
    <text evidence="1">The sequence shown here is derived from an EMBL/GenBank/DDBJ whole genome shotgun (WGS) entry which is preliminary data.</text>
</comment>
<dbReference type="RefSeq" id="WP_191252210.1">
    <property type="nucleotide sequence ID" value="NZ_BNAY01000001.1"/>
</dbReference>
<keyword evidence="2" id="KW-1185">Reference proteome</keyword>
<reference evidence="2" key="1">
    <citation type="journal article" date="2019" name="Int. J. Syst. Evol. Microbiol.">
        <title>The Global Catalogue of Microorganisms (GCM) 10K type strain sequencing project: providing services to taxonomists for standard genome sequencing and annotation.</title>
        <authorList>
            <consortium name="The Broad Institute Genomics Platform"/>
            <consortium name="The Broad Institute Genome Sequencing Center for Infectious Disease"/>
            <person name="Wu L."/>
            <person name="Ma J."/>
        </authorList>
    </citation>
    <scope>NUCLEOTIDE SEQUENCE [LARGE SCALE GENOMIC DNA]</scope>
    <source>
        <strain evidence="2">CGMCC 4.7683</strain>
    </source>
</reference>
<dbReference type="Gene3D" id="3.20.20.80">
    <property type="entry name" value="Glycosidases"/>
    <property type="match status" value="1"/>
</dbReference>